<name>A0A2U1J722_SMIAN</name>
<dbReference type="Pfam" id="PF00089">
    <property type="entry name" value="Trypsin"/>
    <property type="match status" value="1"/>
</dbReference>
<dbReference type="GO" id="GO:0006508">
    <property type="term" value="P:proteolysis"/>
    <property type="evidence" value="ECO:0007669"/>
    <property type="project" value="InterPro"/>
</dbReference>
<dbReference type="SMART" id="SM00020">
    <property type="entry name" value="Tryp_SPc"/>
    <property type="match status" value="1"/>
</dbReference>
<sequence>MKYLFILLVLNFGVSLAGLLDMFTPVNSILAKKKEFLFVAFVYDKKTKKSCGGALIDNGRVITAKSCLMDYNVHNLKVCVGGTKSNQGKCSKVLRGETPKIYNNKKSHSLNNFQIFELQEEIKNATKIEIFSGQIKHTMKFSFVFWENPLLNIFHNSKTLRYSRYRIYANVACRDKNRNFKGLGVGTILCTKHIVESYSTCYKDSGGALVYKDGEKYKLIGLLSSVDWENPKDVGKCGQESQITYFTHLEKHRKDIFKDNELDEQNEKESSAAGPSTRPEIRPINPDFLHGLG</sequence>
<proteinExistence type="predicted"/>
<dbReference type="AlphaFoldDB" id="A0A2U1J722"/>
<feature type="compositionally biased region" description="Basic and acidic residues" evidence="2">
    <location>
        <begin position="258"/>
        <end position="270"/>
    </location>
</feature>
<dbReference type="GO" id="GO:0004252">
    <property type="term" value="F:serine-type endopeptidase activity"/>
    <property type="evidence" value="ECO:0007669"/>
    <property type="project" value="InterPro"/>
</dbReference>
<keyword evidence="6" id="KW-1185">Reference proteome</keyword>
<gene>
    <name evidence="5" type="ORF">BB558_003053</name>
</gene>
<dbReference type="Gene3D" id="2.40.10.10">
    <property type="entry name" value="Trypsin-like serine proteases"/>
    <property type="match status" value="1"/>
</dbReference>
<evidence type="ECO:0000313" key="6">
    <source>
        <dbReference type="Proteomes" id="UP000245591"/>
    </source>
</evidence>
<keyword evidence="1" id="KW-1015">Disulfide bond</keyword>
<protein>
    <recommendedName>
        <fullName evidence="4">Peptidase S1 domain-containing protein</fullName>
    </recommendedName>
</protein>
<reference evidence="5 6" key="1">
    <citation type="journal article" date="2018" name="MBio">
        <title>Comparative Genomics Reveals the Core Gene Toolbox for the Fungus-Insect Symbiosis.</title>
        <authorList>
            <person name="Wang Y."/>
            <person name="Stata M."/>
            <person name="Wang W."/>
            <person name="Stajich J.E."/>
            <person name="White M.M."/>
            <person name="Moncalvo J.M."/>
        </authorList>
    </citation>
    <scope>NUCLEOTIDE SEQUENCE [LARGE SCALE GENOMIC DNA]</scope>
    <source>
        <strain evidence="5 6">AUS-126-30</strain>
    </source>
</reference>
<dbReference type="SUPFAM" id="SSF50494">
    <property type="entry name" value="Trypsin-like serine proteases"/>
    <property type="match status" value="1"/>
</dbReference>
<dbReference type="PANTHER" id="PTHR24276:SF98">
    <property type="entry name" value="FI18310P1-RELATED"/>
    <property type="match status" value="1"/>
</dbReference>
<feature type="region of interest" description="Disordered" evidence="2">
    <location>
        <begin position="258"/>
        <end position="293"/>
    </location>
</feature>
<dbReference type="PROSITE" id="PS50240">
    <property type="entry name" value="TRYPSIN_DOM"/>
    <property type="match status" value="1"/>
</dbReference>
<dbReference type="InterPro" id="IPR001254">
    <property type="entry name" value="Trypsin_dom"/>
</dbReference>
<evidence type="ECO:0000256" key="1">
    <source>
        <dbReference type="ARBA" id="ARBA00023157"/>
    </source>
</evidence>
<comment type="caution">
    <text evidence="5">The sequence shown here is derived from an EMBL/GenBank/DDBJ whole genome shotgun (WGS) entry which is preliminary data.</text>
</comment>
<dbReference type="EMBL" id="MBFU01000273">
    <property type="protein sequence ID" value="PWA00877.1"/>
    <property type="molecule type" value="Genomic_DNA"/>
</dbReference>
<feature type="signal peptide" evidence="3">
    <location>
        <begin position="1"/>
        <end position="17"/>
    </location>
</feature>
<dbReference type="InterPro" id="IPR050430">
    <property type="entry name" value="Peptidase_S1"/>
</dbReference>
<evidence type="ECO:0000313" key="5">
    <source>
        <dbReference type="EMBL" id="PWA00877.1"/>
    </source>
</evidence>
<dbReference type="Proteomes" id="UP000245591">
    <property type="component" value="Unassembled WGS sequence"/>
</dbReference>
<dbReference type="PANTHER" id="PTHR24276">
    <property type="entry name" value="POLYSERASE-RELATED"/>
    <property type="match status" value="1"/>
</dbReference>
<evidence type="ECO:0000259" key="4">
    <source>
        <dbReference type="PROSITE" id="PS50240"/>
    </source>
</evidence>
<dbReference type="InterPro" id="IPR009003">
    <property type="entry name" value="Peptidase_S1_PA"/>
</dbReference>
<evidence type="ECO:0000256" key="2">
    <source>
        <dbReference type="SAM" id="MobiDB-lite"/>
    </source>
</evidence>
<keyword evidence="3" id="KW-0732">Signal</keyword>
<feature type="domain" description="Peptidase S1" evidence="4">
    <location>
        <begin position="15"/>
        <end position="259"/>
    </location>
</feature>
<organism evidence="5 6">
    <name type="scientific">Smittium angustum</name>
    <dbReference type="NCBI Taxonomy" id="133377"/>
    <lineage>
        <taxon>Eukaryota</taxon>
        <taxon>Fungi</taxon>
        <taxon>Fungi incertae sedis</taxon>
        <taxon>Zoopagomycota</taxon>
        <taxon>Kickxellomycotina</taxon>
        <taxon>Harpellomycetes</taxon>
        <taxon>Harpellales</taxon>
        <taxon>Legeriomycetaceae</taxon>
        <taxon>Smittium</taxon>
    </lineage>
</organism>
<evidence type="ECO:0000256" key="3">
    <source>
        <dbReference type="SAM" id="SignalP"/>
    </source>
</evidence>
<feature type="chain" id="PRO_5015415670" description="Peptidase S1 domain-containing protein" evidence="3">
    <location>
        <begin position="18"/>
        <end position="293"/>
    </location>
</feature>
<dbReference type="InterPro" id="IPR043504">
    <property type="entry name" value="Peptidase_S1_PA_chymotrypsin"/>
</dbReference>
<accession>A0A2U1J722</accession>